<dbReference type="PRINTS" id="PR00024">
    <property type="entry name" value="HOMEOBOX"/>
</dbReference>
<name>A0A9P0CZQ1_9CUCU</name>
<evidence type="ECO:0000256" key="4">
    <source>
        <dbReference type="ARBA" id="ARBA00023242"/>
    </source>
</evidence>
<dbReference type="SMART" id="SM00389">
    <property type="entry name" value="HOX"/>
    <property type="match status" value="1"/>
</dbReference>
<dbReference type="AlphaFoldDB" id="A0A9P0CZQ1"/>
<sequence>MSFLIEDILNTKNSYQKNEIENIVENAPVENRIGDIHVDRQSNCSDQSSILHQTLVNRLNSPYHRGSESHHGLPLENFQHFCYDPAYLNYYRTFYERDYSTLQRQKSWQSYDAAHANYLSYAMQYKYIYSPSKRKGGQVRFTANQTDILEKRFCSNKYLSPEERKVLAESLSLSDRQVKTWFQNRRAKWRRGNSISEQSQENLTDEELNQKSDKK</sequence>
<feature type="DNA-binding region" description="Homeobox" evidence="5">
    <location>
        <begin position="134"/>
        <end position="193"/>
    </location>
</feature>
<evidence type="ECO:0000256" key="1">
    <source>
        <dbReference type="ARBA" id="ARBA00004123"/>
    </source>
</evidence>
<evidence type="ECO:0000256" key="2">
    <source>
        <dbReference type="ARBA" id="ARBA00023125"/>
    </source>
</evidence>
<evidence type="ECO:0000256" key="7">
    <source>
        <dbReference type="SAM" id="MobiDB-lite"/>
    </source>
</evidence>
<dbReference type="EMBL" id="OV651816">
    <property type="protein sequence ID" value="CAH1109335.1"/>
    <property type="molecule type" value="Genomic_DNA"/>
</dbReference>
<keyword evidence="10" id="KW-1185">Reference proteome</keyword>
<evidence type="ECO:0000256" key="3">
    <source>
        <dbReference type="ARBA" id="ARBA00023155"/>
    </source>
</evidence>
<dbReference type="Pfam" id="PF00046">
    <property type="entry name" value="Homeodomain"/>
    <property type="match status" value="1"/>
</dbReference>
<dbReference type="PANTHER" id="PTHR24324">
    <property type="entry name" value="HOMEOBOX PROTEIN HHEX"/>
    <property type="match status" value="1"/>
</dbReference>
<evidence type="ECO:0000313" key="10">
    <source>
        <dbReference type="Proteomes" id="UP001153636"/>
    </source>
</evidence>
<feature type="compositionally biased region" description="Polar residues" evidence="7">
    <location>
        <begin position="193"/>
        <end position="202"/>
    </location>
</feature>
<evidence type="ECO:0000256" key="5">
    <source>
        <dbReference type="PROSITE-ProRule" id="PRU00108"/>
    </source>
</evidence>
<dbReference type="GO" id="GO:0000981">
    <property type="term" value="F:DNA-binding transcription factor activity, RNA polymerase II-specific"/>
    <property type="evidence" value="ECO:0007669"/>
    <property type="project" value="InterPro"/>
</dbReference>
<dbReference type="InterPro" id="IPR017970">
    <property type="entry name" value="Homeobox_CS"/>
</dbReference>
<dbReference type="OrthoDB" id="6159439at2759"/>
<dbReference type="GO" id="GO:0030154">
    <property type="term" value="P:cell differentiation"/>
    <property type="evidence" value="ECO:0007669"/>
    <property type="project" value="TreeGrafter"/>
</dbReference>
<evidence type="ECO:0000256" key="6">
    <source>
        <dbReference type="RuleBase" id="RU000682"/>
    </source>
</evidence>
<dbReference type="InterPro" id="IPR020479">
    <property type="entry name" value="HD_metazoa"/>
</dbReference>
<dbReference type="GO" id="GO:0005634">
    <property type="term" value="C:nucleus"/>
    <property type="evidence" value="ECO:0007669"/>
    <property type="project" value="UniProtKB-SubCell"/>
</dbReference>
<protein>
    <recommendedName>
        <fullName evidence="8">Homeobox domain-containing protein</fullName>
    </recommendedName>
</protein>
<gene>
    <name evidence="9" type="ORF">PSYICH_LOCUS9765</name>
</gene>
<keyword evidence="4 5" id="KW-0539">Nucleus</keyword>
<feature type="domain" description="Homeobox" evidence="8">
    <location>
        <begin position="132"/>
        <end position="192"/>
    </location>
</feature>
<dbReference type="PROSITE" id="PS50071">
    <property type="entry name" value="HOMEOBOX_2"/>
    <property type="match status" value="1"/>
</dbReference>
<dbReference type="Gene3D" id="1.10.10.60">
    <property type="entry name" value="Homeodomain-like"/>
    <property type="match status" value="1"/>
</dbReference>
<dbReference type="Proteomes" id="UP001153636">
    <property type="component" value="Chromosome 4"/>
</dbReference>
<accession>A0A9P0CZQ1</accession>
<evidence type="ECO:0000313" key="9">
    <source>
        <dbReference type="EMBL" id="CAH1109335.1"/>
    </source>
</evidence>
<keyword evidence="3 5" id="KW-0371">Homeobox</keyword>
<dbReference type="PANTHER" id="PTHR24324:SF5">
    <property type="entry name" value="HEMATOPOIETICALLY-EXPRESSED HOMEOBOX PROTEIN HHEX"/>
    <property type="match status" value="1"/>
</dbReference>
<dbReference type="CDD" id="cd00086">
    <property type="entry name" value="homeodomain"/>
    <property type="match status" value="1"/>
</dbReference>
<dbReference type="PROSITE" id="PS00027">
    <property type="entry name" value="HOMEOBOX_1"/>
    <property type="match status" value="1"/>
</dbReference>
<dbReference type="InterPro" id="IPR001356">
    <property type="entry name" value="HD"/>
</dbReference>
<dbReference type="InterPro" id="IPR051000">
    <property type="entry name" value="Homeobox_DNA-bind_prot"/>
</dbReference>
<reference evidence="9" key="1">
    <citation type="submission" date="2022-01" db="EMBL/GenBank/DDBJ databases">
        <authorList>
            <person name="King R."/>
        </authorList>
    </citation>
    <scope>NUCLEOTIDE SEQUENCE</scope>
</reference>
<dbReference type="InterPro" id="IPR009057">
    <property type="entry name" value="Homeodomain-like_sf"/>
</dbReference>
<dbReference type="GO" id="GO:0000978">
    <property type="term" value="F:RNA polymerase II cis-regulatory region sequence-specific DNA binding"/>
    <property type="evidence" value="ECO:0007669"/>
    <property type="project" value="TreeGrafter"/>
</dbReference>
<organism evidence="9 10">
    <name type="scientific">Psylliodes chrysocephalus</name>
    <dbReference type="NCBI Taxonomy" id="3402493"/>
    <lineage>
        <taxon>Eukaryota</taxon>
        <taxon>Metazoa</taxon>
        <taxon>Ecdysozoa</taxon>
        <taxon>Arthropoda</taxon>
        <taxon>Hexapoda</taxon>
        <taxon>Insecta</taxon>
        <taxon>Pterygota</taxon>
        <taxon>Neoptera</taxon>
        <taxon>Endopterygota</taxon>
        <taxon>Coleoptera</taxon>
        <taxon>Polyphaga</taxon>
        <taxon>Cucujiformia</taxon>
        <taxon>Chrysomeloidea</taxon>
        <taxon>Chrysomelidae</taxon>
        <taxon>Galerucinae</taxon>
        <taxon>Alticini</taxon>
        <taxon>Psylliodes</taxon>
    </lineage>
</organism>
<keyword evidence="2 5" id="KW-0238">DNA-binding</keyword>
<dbReference type="SUPFAM" id="SSF46689">
    <property type="entry name" value="Homeodomain-like"/>
    <property type="match status" value="1"/>
</dbReference>
<proteinExistence type="predicted"/>
<evidence type="ECO:0000259" key="8">
    <source>
        <dbReference type="PROSITE" id="PS50071"/>
    </source>
</evidence>
<feature type="region of interest" description="Disordered" evidence="7">
    <location>
        <begin position="192"/>
        <end position="215"/>
    </location>
</feature>
<comment type="subcellular location">
    <subcellularLocation>
        <location evidence="1 5 6">Nucleus</location>
    </subcellularLocation>
</comment>